<dbReference type="GO" id="GO:0030655">
    <property type="term" value="P:beta-lactam antibiotic catabolic process"/>
    <property type="evidence" value="ECO:0007669"/>
    <property type="project" value="InterPro"/>
</dbReference>
<dbReference type="InterPro" id="IPR000871">
    <property type="entry name" value="Beta-lactam_class-A"/>
</dbReference>
<comment type="catalytic activity">
    <reaction evidence="1 6">
        <text>a beta-lactam + H2O = a substituted beta-amino acid</text>
        <dbReference type="Rhea" id="RHEA:20401"/>
        <dbReference type="ChEBI" id="CHEBI:15377"/>
        <dbReference type="ChEBI" id="CHEBI:35627"/>
        <dbReference type="ChEBI" id="CHEBI:140347"/>
        <dbReference type="EC" id="3.5.2.6"/>
    </reaction>
</comment>
<dbReference type="PANTHER" id="PTHR35333">
    <property type="entry name" value="BETA-LACTAMASE"/>
    <property type="match status" value="1"/>
</dbReference>
<dbReference type="NCBIfam" id="NF033103">
    <property type="entry name" value="bla_class_A"/>
    <property type="match status" value="1"/>
</dbReference>
<dbReference type="PANTHER" id="PTHR35333:SF3">
    <property type="entry name" value="BETA-LACTAMASE-TYPE TRANSPEPTIDASE FOLD CONTAINING PROTEIN"/>
    <property type="match status" value="1"/>
</dbReference>
<dbReference type="Gene3D" id="3.40.710.10">
    <property type="entry name" value="DD-peptidase/beta-lactamase superfamily"/>
    <property type="match status" value="1"/>
</dbReference>
<evidence type="ECO:0000256" key="6">
    <source>
        <dbReference type="RuleBase" id="RU361140"/>
    </source>
</evidence>
<dbReference type="Pfam" id="PF13354">
    <property type="entry name" value="Beta-lactamase2"/>
    <property type="match status" value="1"/>
</dbReference>
<dbReference type="KEGG" id="bcel:BcellWH2_04769"/>
<dbReference type="PROSITE" id="PS00146">
    <property type="entry name" value="BETA_LACTAMASE_A"/>
    <property type="match status" value="1"/>
</dbReference>
<dbReference type="PATRIC" id="fig|246787.4.peg.4925"/>
<keyword evidence="4 6" id="KW-0378">Hydrolase</keyword>
<evidence type="ECO:0000313" key="9">
    <source>
        <dbReference type="EMBL" id="ALJ61980.1"/>
    </source>
</evidence>
<evidence type="ECO:0000259" key="8">
    <source>
        <dbReference type="Pfam" id="PF13354"/>
    </source>
</evidence>
<dbReference type="EC" id="3.5.2.6" evidence="3 6"/>
<dbReference type="SUPFAM" id="SSF56601">
    <property type="entry name" value="beta-lactamase/transpeptidase-like"/>
    <property type="match status" value="1"/>
</dbReference>
<gene>
    <name evidence="9" type="primary">per1</name>
    <name evidence="9" type="ORF">BcellWH2_04769</name>
</gene>
<feature type="chain" id="PRO_5006047772" description="Beta-lactamase" evidence="7">
    <location>
        <begin position="21"/>
        <end position="301"/>
    </location>
</feature>
<evidence type="ECO:0000256" key="3">
    <source>
        <dbReference type="ARBA" id="ARBA00012865"/>
    </source>
</evidence>
<dbReference type="GO" id="GO:0008800">
    <property type="term" value="F:beta-lactamase activity"/>
    <property type="evidence" value="ECO:0007669"/>
    <property type="project" value="UniProtKB-UniRule"/>
</dbReference>
<dbReference type="InterPro" id="IPR023650">
    <property type="entry name" value="Beta-lactam_class-A_AS"/>
</dbReference>
<dbReference type="EMBL" id="CP012801">
    <property type="protein sequence ID" value="ALJ61980.1"/>
    <property type="molecule type" value="Genomic_DNA"/>
</dbReference>
<feature type="domain" description="Beta-lactamase class A catalytic" evidence="8">
    <location>
        <begin position="50"/>
        <end position="271"/>
    </location>
</feature>
<organism evidence="9 10">
    <name type="scientific">Bacteroides cellulosilyticus</name>
    <dbReference type="NCBI Taxonomy" id="246787"/>
    <lineage>
        <taxon>Bacteria</taxon>
        <taxon>Pseudomonadati</taxon>
        <taxon>Bacteroidota</taxon>
        <taxon>Bacteroidia</taxon>
        <taxon>Bacteroidales</taxon>
        <taxon>Bacteroidaceae</taxon>
        <taxon>Bacteroides</taxon>
    </lineage>
</organism>
<dbReference type="NCBIfam" id="NF012099">
    <property type="entry name" value="SubclassA2"/>
    <property type="match status" value="1"/>
</dbReference>
<dbReference type="Proteomes" id="UP000061809">
    <property type="component" value="Chromosome"/>
</dbReference>
<dbReference type="AlphaFoldDB" id="A0A0P0GLD1"/>
<evidence type="ECO:0000256" key="4">
    <source>
        <dbReference type="ARBA" id="ARBA00022801"/>
    </source>
</evidence>
<dbReference type="InterPro" id="IPR012338">
    <property type="entry name" value="Beta-lactam/transpept-like"/>
</dbReference>
<reference evidence="9 10" key="1">
    <citation type="journal article" date="2015" name="Science">
        <title>Genetic determinants of in vivo fitness and diet responsiveness in multiple human gut Bacteroides.</title>
        <authorList>
            <person name="Wu M."/>
            <person name="McNulty N.P."/>
            <person name="Rodionov D.A."/>
            <person name="Khoroshkin M.S."/>
            <person name="Griffin N.W."/>
            <person name="Cheng J."/>
            <person name="Latreille P."/>
            <person name="Kerstetter R.A."/>
            <person name="Terrapon N."/>
            <person name="Henrissat B."/>
            <person name="Osterman A.L."/>
            <person name="Gordon J.I."/>
        </authorList>
    </citation>
    <scope>NUCLEOTIDE SEQUENCE [LARGE SCALE GENOMIC DNA]</scope>
    <source>
        <strain evidence="9 10">WH2</strain>
    </source>
</reference>
<keyword evidence="7" id="KW-0732">Signal</keyword>
<dbReference type="PROSITE" id="PS51257">
    <property type="entry name" value="PROKAR_LIPOPROTEIN"/>
    <property type="match status" value="1"/>
</dbReference>
<evidence type="ECO:0000256" key="2">
    <source>
        <dbReference type="ARBA" id="ARBA00009009"/>
    </source>
</evidence>
<keyword evidence="5 6" id="KW-0046">Antibiotic resistance</keyword>
<feature type="signal peptide" evidence="7">
    <location>
        <begin position="1"/>
        <end position="20"/>
    </location>
</feature>
<name>A0A0P0GLD1_9BACE</name>
<evidence type="ECO:0000256" key="5">
    <source>
        <dbReference type="ARBA" id="ARBA00023251"/>
    </source>
</evidence>
<protein>
    <recommendedName>
        <fullName evidence="3 6">Beta-lactamase</fullName>
        <ecNumber evidence="3 6">3.5.2.6</ecNumber>
    </recommendedName>
</protein>
<dbReference type="InterPro" id="IPR045155">
    <property type="entry name" value="Beta-lactam_cat"/>
</dbReference>
<evidence type="ECO:0000256" key="7">
    <source>
        <dbReference type="SAM" id="SignalP"/>
    </source>
</evidence>
<evidence type="ECO:0000313" key="10">
    <source>
        <dbReference type="Proteomes" id="UP000061809"/>
    </source>
</evidence>
<evidence type="ECO:0000256" key="1">
    <source>
        <dbReference type="ARBA" id="ARBA00001526"/>
    </source>
</evidence>
<proteinExistence type="inferred from homology"/>
<comment type="similarity">
    <text evidence="2 6">Belongs to the class-A beta-lactamase family.</text>
</comment>
<sequence>MKAKFFLSCMALAILFSACNTTNRTPKQKIEQQIDSFLKDKKATVGVAVLANDEIVAVYNNQIHFPLLSVFKFHVGLAVLDKMDKDHIGLDSLIEVKSSQLKPDTYSPLRDEFPDQDITISLGELLKYSISQSDNNACDILIEYAGGIDQVNEYVKSLGIKDCNLAATEDLMHTSGDAYLNWSTPEEVVRLLNIADKQPLFGTQYKDFLQAIMQETSTGKDKLKGQLPADVIVGHKTGSSDRTPEGIKIADNDAGFVILPNGQKYYIAVFVMESQETDTDNAAIIASISKIVYDTLNSDIQ</sequence>
<dbReference type="RefSeq" id="WP_029427617.1">
    <property type="nucleotide sequence ID" value="NZ_CP012801.1"/>
</dbReference>
<accession>A0A0P0GLD1</accession>
<dbReference type="GO" id="GO:0046677">
    <property type="term" value="P:response to antibiotic"/>
    <property type="evidence" value="ECO:0007669"/>
    <property type="project" value="UniProtKB-UniRule"/>
</dbReference>